<proteinExistence type="predicted"/>
<gene>
    <name evidence="1" type="ORF">FMOSSE_LOCUS2341</name>
</gene>
<sequence length="76" mass="8983">MEHYRLNSEQKDRKKALDRINKDLKEVEESDSFDIRKKRKAREILDNWKLGLLVSSDELLVRRLVQAGTARLKDSS</sequence>
<accession>A0A9N8W017</accession>
<reference evidence="1" key="1">
    <citation type="submission" date="2021-06" db="EMBL/GenBank/DDBJ databases">
        <authorList>
            <person name="Kallberg Y."/>
            <person name="Tangrot J."/>
            <person name="Rosling A."/>
        </authorList>
    </citation>
    <scope>NUCLEOTIDE SEQUENCE</scope>
    <source>
        <strain evidence="1">87-6 pot B 2015</strain>
    </source>
</reference>
<comment type="caution">
    <text evidence="1">The sequence shown here is derived from an EMBL/GenBank/DDBJ whole genome shotgun (WGS) entry which is preliminary data.</text>
</comment>
<organism evidence="1 2">
    <name type="scientific">Funneliformis mosseae</name>
    <name type="common">Endomycorrhizal fungus</name>
    <name type="synonym">Glomus mosseae</name>
    <dbReference type="NCBI Taxonomy" id="27381"/>
    <lineage>
        <taxon>Eukaryota</taxon>
        <taxon>Fungi</taxon>
        <taxon>Fungi incertae sedis</taxon>
        <taxon>Mucoromycota</taxon>
        <taxon>Glomeromycotina</taxon>
        <taxon>Glomeromycetes</taxon>
        <taxon>Glomerales</taxon>
        <taxon>Glomeraceae</taxon>
        <taxon>Funneliformis</taxon>
    </lineage>
</organism>
<dbReference type="AlphaFoldDB" id="A0A9N8W017"/>
<dbReference type="Proteomes" id="UP000789375">
    <property type="component" value="Unassembled WGS sequence"/>
</dbReference>
<name>A0A9N8W017_FUNMO</name>
<keyword evidence="2" id="KW-1185">Reference proteome</keyword>
<evidence type="ECO:0000313" key="1">
    <source>
        <dbReference type="EMBL" id="CAG8467347.1"/>
    </source>
</evidence>
<dbReference type="EMBL" id="CAJVPP010000303">
    <property type="protein sequence ID" value="CAG8467347.1"/>
    <property type="molecule type" value="Genomic_DNA"/>
</dbReference>
<protein>
    <submittedName>
        <fullName evidence="1">9150_t:CDS:1</fullName>
    </submittedName>
</protein>
<evidence type="ECO:0000313" key="2">
    <source>
        <dbReference type="Proteomes" id="UP000789375"/>
    </source>
</evidence>